<sequence>TLSYHQPISFYFSLSSSLTGYRLSTEPFQPLASYYFSEIQIILPISPNQSKTLSLRMLYGCLITVEFDTSEAADLWHQDIVRALFSFKTDYSKQIKIISPLICINRAHRETSENIGKMMIFKVDCTPSFGCSSKGDIIEQESSQLSNPDRPRIELSYYLKHDPFDDSILDVIARAKLNASYHSFRQTTPAPLLELLDLSPAEEEAKADNIPKKLTPTTFPISN</sequence>
<accession>A0A0L6UK67</accession>
<reference evidence="1 2" key="1">
    <citation type="submission" date="2015-08" db="EMBL/GenBank/DDBJ databases">
        <title>Next Generation Sequencing and Analysis of the Genome of Puccinia sorghi L Schw, the Causal Agent of Maize Common Rust.</title>
        <authorList>
            <person name="Rochi L."/>
            <person name="Burguener G."/>
            <person name="Darino M."/>
            <person name="Turjanski A."/>
            <person name="Kreff E."/>
            <person name="Dieguez M.J."/>
            <person name="Sacco F."/>
        </authorList>
    </citation>
    <scope>NUCLEOTIDE SEQUENCE [LARGE SCALE GENOMIC DNA]</scope>
    <source>
        <strain evidence="1 2">RO10H11247</strain>
    </source>
</reference>
<protein>
    <submittedName>
        <fullName evidence="1">Uncharacterized protein</fullName>
    </submittedName>
</protein>
<feature type="non-terminal residue" evidence="1">
    <location>
        <position position="1"/>
    </location>
</feature>
<gene>
    <name evidence="1" type="ORF">VP01_5326g2</name>
</gene>
<evidence type="ECO:0000313" key="1">
    <source>
        <dbReference type="EMBL" id="KNZ48914.1"/>
    </source>
</evidence>
<proteinExistence type="predicted"/>
<organism evidence="1 2">
    <name type="scientific">Puccinia sorghi</name>
    <dbReference type="NCBI Taxonomy" id="27349"/>
    <lineage>
        <taxon>Eukaryota</taxon>
        <taxon>Fungi</taxon>
        <taxon>Dikarya</taxon>
        <taxon>Basidiomycota</taxon>
        <taxon>Pucciniomycotina</taxon>
        <taxon>Pucciniomycetes</taxon>
        <taxon>Pucciniales</taxon>
        <taxon>Pucciniaceae</taxon>
        <taxon>Puccinia</taxon>
    </lineage>
</organism>
<comment type="caution">
    <text evidence="1">The sequence shown here is derived from an EMBL/GenBank/DDBJ whole genome shotgun (WGS) entry which is preliminary data.</text>
</comment>
<dbReference type="Proteomes" id="UP000037035">
    <property type="component" value="Unassembled WGS sequence"/>
</dbReference>
<dbReference type="VEuPathDB" id="FungiDB:VP01_5326g2"/>
<dbReference type="AlphaFoldDB" id="A0A0L6UK67"/>
<dbReference type="STRING" id="27349.A0A0L6UK67"/>
<name>A0A0L6UK67_9BASI</name>
<dbReference type="EMBL" id="LAVV01010527">
    <property type="protein sequence ID" value="KNZ48914.1"/>
    <property type="molecule type" value="Genomic_DNA"/>
</dbReference>
<keyword evidence="2" id="KW-1185">Reference proteome</keyword>
<evidence type="ECO:0000313" key="2">
    <source>
        <dbReference type="Proteomes" id="UP000037035"/>
    </source>
</evidence>